<evidence type="ECO:0000313" key="3">
    <source>
        <dbReference type="Proteomes" id="UP001501692"/>
    </source>
</evidence>
<evidence type="ECO:0000313" key="2">
    <source>
        <dbReference type="EMBL" id="GAA4966038.1"/>
    </source>
</evidence>
<proteinExistence type="predicted"/>
<feature type="chain" id="PRO_5045592354" description="Erythromycin esterase" evidence="1">
    <location>
        <begin position="20"/>
        <end position="422"/>
    </location>
</feature>
<feature type="signal peptide" evidence="1">
    <location>
        <begin position="1"/>
        <end position="19"/>
    </location>
</feature>
<organism evidence="2 3">
    <name type="scientific">Algibacter aquimarinus</name>
    <dbReference type="NCBI Taxonomy" id="1136748"/>
    <lineage>
        <taxon>Bacteria</taxon>
        <taxon>Pseudomonadati</taxon>
        <taxon>Bacteroidota</taxon>
        <taxon>Flavobacteriia</taxon>
        <taxon>Flavobacteriales</taxon>
        <taxon>Flavobacteriaceae</taxon>
        <taxon>Algibacter</taxon>
    </lineage>
</organism>
<name>A0ABP9HAW2_9FLAO</name>
<keyword evidence="1" id="KW-0732">Signal</keyword>
<evidence type="ECO:0000256" key="1">
    <source>
        <dbReference type="SAM" id="SignalP"/>
    </source>
</evidence>
<gene>
    <name evidence="2" type="ORF">GCM10023315_14030</name>
</gene>
<dbReference type="RefSeq" id="WP_345166268.1">
    <property type="nucleotide sequence ID" value="NZ_BAABJK010000004.1"/>
</dbReference>
<keyword evidence="3" id="KW-1185">Reference proteome</keyword>
<protein>
    <recommendedName>
        <fullName evidence="4">Erythromycin esterase</fullName>
    </recommendedName>
</protein>
<accession>A0ABP9HAW2</accession>
<sequence length="422" mass="48550">MKKSLIFLFTTFLFITTNAQNKKQVLDSDFLKTHTSYFSINNNIISGEGRKTLETIAKNSQFVVYGEMHGSEQTSVFNKAFIPLLADSNFKYFAIEVGPHSAQKLTDLTTPANKTVENLNTFNTTYTVAQGGEVAVPIPFFESITDAEFLKEARTRNMQLWGIDQEFYFSAFFLMDELTKTTKGSFNYDNIVNLQNQAKGIMYKHFIDELKGENEGAYAVIKEEEEAVKNYFNAFDISNKKAQAIIKDLKISWDIYINWRNDSHVDRISYMRNNFMKHYNEVAKTEKFPKVFTKIGSLHAKKTYSNGAFDIGELTTSLAKKNGTISTSIGSWQPYAKDKDGTIINNFEKYKRSYKRYQTFIPLAKENAFAIINLKAVRDAIENNEIELPNTGDYHKLRNLIYGYDYQLLLPIDEEPTPNRRE</sequence>
<dbReference type="EMBL" id="BAABJK010000004">
    <property type="protein sequence ID" value="GAA4966038.1"/>
    <property type="molecule type" value="Genomic_DNA"/>
</dbReference>
<comment type="caution">
    <text evidence="2">The sequence shown here is derived from an EMBL/GenBank/DDBJ whole genome shotgun (WGS) entry which is preliminary data.</text>
</comment>
<evidence type="ECO:0008006" key="4">
    <source>
        <dbReference type="Google" id="ProtNLM"/>
    </source>
</evidence>
<reference evidence="3" key="1">
    <citation type="journal article" date="2019" name="Int. J. Syst. Evol. Microbiol.">
        <title>The Global Catalogue of Microorganisms (GCM) 10K type strain sequencing project: providing services to taxonomists for standard genome sequencing and annotation.</title>
        <authorList>
            <consortium name="The Broad Institute Genomics Platform"/>
            <consortium name="The Broad Institute Genome Sequencing Center for Infectious Disease"/>
            <person name="Wu L."/>
            <person name="Ma J."/>
        </authorList>
    </citation>
    <scope>NUCLEOTIDE SEQUENCE [LARGE SCALE GENOMIC DNA]</scope>
    <source>
        <strain evidence="3">JCM 18287</strain>
    </source>
</reference>
<dbReference type="Proteomes" id="UP001501692">
    <property type="component" value="Unassembled WGS sequence"/>
</dbReference>